<dbReference type="Pfam" id="PF03527">
    <property type="entry name" value="RHS"/>
    <property type="match status" value="1"/>
</dbReference>
<accession>A0ABN5FM29</accession>
<comment type="subcellular location">
    <subcellularLocation>
        <location evidence="1">Membrane</location>
        <topology evidence="1">Multi-pass membrane protein</topology>
    </subcellularLocation>
</comment>
<dbReference type="InterPro" id="IPR001826">
    <property type="entry name" value="RHS"/>
</dbReference>
<evidence type="ECO:0000256" key="1">
    <source>
        <dbReference type="ARBA" id="ARBA00004141"/>
    </source>
</evidence>
<dbReference type="NCBIfam" id="TIGR03696">
    <property type="entry name" value="Rhs_assc_core"/>
    <property type="match status" value="1"/>
</dbReference>
<evidence type="ECO:0000256" key="2">
    <source>
        <dbReference type="ARBA" id="ARBA00022692"/>
    </source>
</evidence>
<gene>
    <name evidence="8" type="ORF">AWU82_28320</name>
</gene>
<dbReference type="PANTHER" id="PTHR32305">
    <property type="match status" value="1"/>
</dbReference>
<evidence type="ECO:0000256" key="3">
    <source>
        <dbReference type="ARBA" id="ARBA00022989"/>
    </source>
</evidence>
<sequence>MLLNSVEASRQSVGQRKFAAWAAILAFPTAVAGIYGMNFQNMPELSWHYGYFGVLGFITVGCVSLWARITSYNVCYTKLLRSQEQHRSFIYEPGTFRPLAMLDGKGPKRACPFYYQLDHLGTPQELTDYSGDIVWSAKYSAYGKVTSLELATEDYLNQPLRFQGQYFDEESGLHYNRHRYYDPDVGRYLTPDPVKLAGGVNQYRYVPNPTGWVDPLGLTSNCPPPNKPGCPVPDRVSGSVVDEGEPLTPKPKSRPGNFGSDEKLAAHFEKHGAEFKAMTNEEYLLIARGVVNQGTRVEYLYKGEMRAGYIQLMGNNRKGEAKFAFVGTNTNDEITTLHTKSGKEFWRTINGNAQDKTVRPAHD</sequence>
<feature type="domain" description="RHS protein conserved region" evidence="7">
    <location>
        <begin position="113"/>
        <end position="147"/>
    </location>
</feature>
<evidence type="ECO:0000256" key="5">
    <source>
        <dbReference type="SAM" id="MobiDB-lite"/>
    </source>
</evidence>
<dbReference type="InterPro" id="IPR045863">
    <property type="entry name" value="CorA_TM1_TM2"/>
</dbReference>
<dbReference type="Pfam" id="PF01544">
    <property type="entry name" value="CorA"/>
    <property type="match status" value="1"/>
</dbReference>
<feature type="transmembrane region" description="Helical" evidence="6">
    <location>
        <begin position="49"/>
        <end position="69"/>
    </location>
</feature>
<reference evidence="8" key="1">
    <citation type="submission" date="2017-12" db="EMBL/GenBank/DDBJ databases">
        <title>Pseudomonas sp. MS586 complete sequence.</title>
        <authorList>
            <person name="Lu S."/>
            <person name="Deng P."/>
        </authorList>
    </citation>
    <scope>NUCLEOTIDE SEQUENCE</scope>
    <source>
        <strain evidence="8">MS586</strain>
    </source>
</reference>
<dbReference type="PRINTS" id="PR00394">
    <property type="entry name" value="RHSPROTEIN"/>
</dbReference>
<dbReference type="PANTHER" id="PTHR32305:SF15">
    <property type="entry name" value="PROTEIN RHSA-RELATED"/>
    <property type="match status" value="1"/>
</dbReference>
<dbReference type="SUPFAM" id="SSF144083">
    <property type="entry name" value="Magnesium transport protein CorA, transmembrane region"/>
    <property type="match status" value="1"/>
</dbReference>
<protein>
    <recommendedName>
        <fullName evidence="7">RHS protein conserved region domain-containing protein</fullName>
    </recommendedName>
</protein>
<keyword evidence="9" id="KW-1185">Reference proteome</keyword>
<organism evidence="8 9">
    <name type="scientific">Pseudomonas glycinae</name>
    <dbReference type="NCBI Taxonomy" id="1785145"/>
    <lineage>
        <taxon>Bacteria</taxon>
        <taxon>Pseudomonadati</taxon>
        <taxon>Pseudomonadota</taxon>
        <taxon>Gammaproteobacteria</taxon>
        <taxon>Pseudomonadales</taxon>
        <taxon>Pseudomonadaceae</taxon>
        <taxon>Pseudomonas</taxon>
    </lineage>
</organism>
<evidence type="ECO:0000313" key="9">
    <source>
        <dbReference type="Proteomes" id="UP000075187"/>
    </source>
</evidence>
<keyword evidence="2 6" id="KW-0812">Transmembrane</keyword>
<dbReference type="Gene3D" id="2.180.10.10">
    <property type="entry name" value="RHS repeat-associated core"/>
    <property type="match status" value="1"/>
</dbReference>
<dbReference type="InterPro" id="IPR050708">
    <property type="entry name" value="T6SS_VgrG/RHS"/>
</dbReference>
<dbReference type="InterPro" id="IPR022385">
    <property type="entry name" value="Rhs_assc_core"/>
</dbReference>
<dbReference type="InterPro" id="IPR002523">
    <property type="entry name" value="MgTranspt_CorA/ZnTranspt_ZntB"/>
</dbReference>
<proteinExistence type="predicted"/>
<name>A0ABN5FM29_9PSED</name>
<evidence type="ECO:0000256" key="6">
    <source>
        <dbReference type="SAM" id="Phobius"/>
    </source>
</evidence>
<evidence type="ECO:0000313" key="8">
    <source>
        <dbReference type="EMBL" id="AUG97395.1"/>
    </source>
</evidence>
<dbReference type="EMBL" id="CP014205">
    <property type="protein sequence ID" value="AUG97395.1"/>
    <property type="molecule type" value="Genomic_DNA"/>
</dbReference>
<feature type="region of interest" description="Disordered" evidence="5">
    <location>
        <begin position="224"/>
        <end position="259"/>
    </location>
</feature>
<feature type="transmembrane region" description="Helical" evidence="6">
    <location>
        <begin position="18"/>
        <end position="37"/>
    </location>
</feature>
<dbReference type="Proteomes" id="UP000075187">
    <property type="component" value="Chromosome"/>
</dbReference>
<dbReference type="Gene3D" id="1.20.58.340">
    <property type="entry name" value="Magnesium transport protein CorA, transmembrane region"/>
    <property type="match status" value="1"/>
</dbReference>
<evidence type="ECO:0000256" key="4">
    <source>
        <dbReference type="ARBA" id="ARBA00023136"/>
    </source>
</evidence>
<keyword evidence="3 6" id="KW-1133">Transmembrane helix</keyword>
<keyword evidence="4 6" id="KW-0472">Membrane</keyword>
<evidence type="ECO:0000259" key="7">
    <source>
        <dbReference type="Pfam" id="PF03527"/>
    </source>
</evidence>